<comment type="caution">
    <text evidence="1">The sequence shown here is derived from an EMBL/GenBank/DDBJ whole genome shotgun (WGS) entry which is preliminary data.</text>
</comment>
<dbReference type="InterPro" id="IPR005358">
    <property type="entry name" value="Puta_zinc/iron-chelating_dom"/>
</dbReference>
<proteinExistence type="predicted"/>
<evidence type="ECO:0000313" key="2">
    <source>
        <dbReference type="Proteomes" id="UP000536534"/>
    </source>
</evidence>
<dbReference type="Pfam" id="PF03692">
    <property type="entry name" value="CxxCxxCC"/>
    <property type="match status" value="1"/>
</dbReference>
<dbReference type="Proteomes" id="UP000536534">
    <property type="component" value="Unassembled WGS sequence"/>
</dbReference>
<dbReference type="AlphaFoldDB" id="A0A7X7R8T9"/>
<gene>
    <name evidence="1" type="ORF">GX576_12145</name>
</gene>
<dbReference type="EMBL" id="JAAYYV010000330">
    <property type="protein sequence ID" value="NLF55122.1"/>
    <property type="molecule type" value="Genomic_DNA"/>
</dbReference>
<reference evidence="1 2" key="1">
    <citation type="journal article" date="2020" name="Biotechnol. Biofuels">
        <title>New insights from the biogas microbiome by comprehensive genome-resolved metagenomics of nearly 1600 species originating from multiple anaerobic digesters.</title>
        <authorList>
            <person name="Campanaro S."/>
            <person name="Treu L."/>
            <person name="Rodriguez-R L.M."/>
            <person name="Kovalovszki A."/>
            <person name="Ziels R.M."/>
            <person name="Maus I."/>
            <person name="Zhu X."/>
            <person name="Kougias P.G."/>
            <person name="Basile A."/>
            <person name="Luo G."/>
            <person name="Schluter A."/>
            <person name="Konstantinidis K.T."/>
            <person name="Angelidaki I."/>
        </authorList>
    </citation>
    <scope>NUCLEOTIDE SEQUENCE [LARGE SCALE GENOMIC DNA]</scope>
    <source>
        <strain evidence="1">AS06rmzACSIP_256</strain>
    </source>
</reference>
<protein>
    <submittedName>
        <fullName evidence="1">YkgJ family cysteine cluster protein</fullName>
    </submittedName>
</protein>
<accession>A0A7X7R8T9</accession>
<name>A0A7X7R8T9_9RHOO</name>
<dbReference type="OrthoDB" id="9806610at2"/>
<organism evidence="1 2">
    <name type="scientific">Thauera phenolivorans</name>
    <dbReference type="NCBI Taxonomy" id="1792543"/>
    <lineage>
        <taxon>Bacteria</taxon>
        <taxon>Pseudomonadati</taxon>
        <taxon>Pseudomonadota</taxon>
        <taxon>Betaproteobacteria</taxon>
        <taxon>Rhodocyclales</taxon>
        <taxon>Zoogloeaceae</taxon>
        <taxon>Thauera</taxon>
    </lineage>
</organism>
<sequence>MAATAPLHRLHLDIDARVAAVRDGRPDWPCAKGCDRCCRSLADLPRLTPPEWTLLREGLAALPAAQLEAIGCRIAALAAAPAPPLTCPLLDAASGACPVYPQRPVACRSYGFYAQRELGLYCGEIEAEVAAGALADVVWGNHDAIDRSLATLGEARTLTDWFVEWAAEAPGPSAAGAPQPADPPG</sequence>
<evidence type="ECO:0000313" key="1">
    <source>
        <dbReference type="EMBL" id="NLF55122.1"/>
    </source>
</evidence>
<dbReference type="RefSeq" id="WP_068804158.1">
    <property type="nucleotide sequence ID" value="NZ_MBFM01000001.1"/>
</dbReference>